<reference evidence="3" key="1">
    <citation type="submission" date="2013-08" db="EMBL/GenBank/DDBJ databases">
        <title>Intrasporangium oryzae NRRL B-24470.</title>
        <authorList>
            <person name="Liu H."/>
            <person name="Wang G."/>
        </authorList>
    </citation>
    <scope>NUCLEOTIDE SEQUENCE [LARGE SCALE GENOMIC DNA]</scope>
    <source>
        <strain evidence="3">Q5-1</strain>
    </source>
</reference>
<dbReference type="InterPro" id="IPR009272">
    <property type="entry name" value="DUF929"/>
</dbReference>
<protein>
    <recommendedName>
        <fullName evidence="4">DUF929 domain-containing protein</fullName>
    </recommendedName>
</protein>
<dbReference type="RefSeq" id="WP_034719294.1">
    <property type="nucleotide sequence ID" value="NZ_AWQS01000177.1"/>
</dbReference>
<dbReference type="InterPro" id="IPR036249">
    <property type="entry name" value="Thioredoxin-like_sf"/>
</dbReference>
<dbReference type="AlphaFoldDB" id="W9GF59"/>
<organism evidence="2 3">
    <name type="scientific">Intrasporangium chromatireducens Q5-1</name>
    <dbReference type="NCBI Taxonomy" id="584657"/>
    <lineage>
        <taxon>Bacteria</taxon>
        <taxon>Bacillati</taxon>
        <taxon>Actinomycetota</taxon>
        <taxon>Actinomycetes</taxon>
        <taxon>Micrococcales</taxon>
        <taxon>Intrasporangiaceae</taxon>
        <taxon>Intrasporangium</taxon>
    </lineage>
</organism>
<keyword evidence="1" id="KW-1133">Transmembrane helix</keyword>
<dbReference type="EMBL" id="AWQS01000177">
    <property type="protein sequence ID" value="EWT04851.1"/>
    <property type="molecule type" value="Genomic_DNA"/>
</dbReference>
<evidence type="ECO:0000313" key="2">
    <source>
        <dbReference type="EMBL" id="EWT04851.1"/>
    </source>
</evidence>
<evidence type="ECO:0000256" key="1">
    <source>
        <dbReference type="SAM" id="Phobius"/>
    </source>
</evidence>
<accession>W9GF59</accession>
<keyword evidence="1" id="KW-0472">Membrane</keyword>
<feature type="transmembrane region" description="Helical" evidence="1">
    <location>
        <begin position="31"/>
        <end position="52"/>
    </location>
</feature>
<evidence type="ECO:0008006" key="4">
    <source>
        <dbReference type="Google" id="ProtNLM"/>
    </source>
</evidence>
<sequence>MGKNTARAEATRKAAEMRAAAARKERQQKQLITAAVAVVVVVIAAVIGLVIASQPDKAPASANSAADTAVAKLGSLPAAAFDAAGKPATPNAIPQKLDGGKVLKNGDKPEVLYVGAEFCPYCATERWSLVAALERFGNFSGLTTTRSAENDGNIPTVSFKDSKYTSDFIAFRAVETQDRNGKQIEQIPADIEPLFKKYDAPPYVDAQSQGAIPWTFYGTNQTVGSGVPIQPFVSLTDDTAWTKIVDQMMTGKGDYGQPIMANANAITAQICTLTDNKPSDVCASPAVVQTSAMLKK</sequence>
<gene>
    <name evidence="2" type="ORF">N864_09420</name>
</gene>
<comment type="caution">
    <text evidence="2">The sequence shown here is derived from an EMBL/GenBank/DDBJ whole genome shotgun (WGS) entry which is preliminary data.</text>
</comment>
<keyword evidence="3" id="KW-1185">Reference proteome</keyword>
<dbReference type="Proteomes" id="UP000019494">
    <property type="component" value="Unassembled WGS sequence"/>
</dbReference>
<proteinExistence type="predicted"/>
<keyword evidence="1" id="KW-0812">Transmembrane</keyword>
<evidence type="ECO:0000313" key="3">
    <source>
        <dbReference type="Proteomes" id="UP000019494"/>
    </source>
</evidence>
<dbReference type="SUPFAM" id="SSF52833">
    <property type="entry name" value="Thioredoxin-like"/>
    <property type="match status" value="1"/>
</dbReference>
<name>W9GF59_9MICO</name>
<dbReference type="OrthoDB" id="154333at2"/>
<dbReference type="Pfam" id="PF06053">
    <property type="entry name" value="DUF929"/>
    <property type="match status" value="1"/>
</dbReference>